<dbReference type="Proteomes" id="UP000515158">
    <property type="component" value="Unplaced"/>
</dbReference>
<accession>A0A6P8YXH1</accession>
<keyword evidence="2" id="KW-1185">Reference proteome</keyword>
<dbReference type="GeneID" id="117643878"/>
<evidence type="ECO:0000313" key="3">
    <source>
        <dbReference type="RefSeq" id="XP_034238907.1"/>
    </source>
</evidence>
<feature type="region of interest" description="Disordered" evidence="1">
    <location>
        <begin position="57"/>
        <end position="129"/>
    </location>
</feature>
<gene>
    <name evidence="3" type="primary">LOC117643878</name>
</gene>
<feature type="region of interest" description="Disordered" evidence="1">
    <location>
        <begin position="182"/>
        <end position="218"/>
    </location>
</feature>
<dbReference type="KEGG" id="tpal:117643878"/>
<feature type="compositionally biased region" description="Low complexity" evidence="1">
    <location>
        <begin position="78"/>
        <end position="129"/>
    </location>
</feature>
<evidence type="ECO:0000256" key="1">
    <source>
        <dbReference type="SAM" id="MobiDB-lite"/>
    </source>
</evidence>
<name>A0A6P8YXH1_THRPL</name>
<organism evidence="3">
    <name type="scientific">Thrips palmi</name>
    <name type="common">Melon thrips</name>
    <dbReference type="NCBI Taxonomy" id="161013"/>
    <lineage>
        <taxon>Eukaryota</taxon>
        <taxon>Metazoa</taxon>
        <taxon>Ecdysozoa</taxon>
        <taxon>Arthropoda</taxon>
        <taxon>Hexapoda</taxon>
        <taxon>Insecta</taxon>
        <taxon>Pterygota</taxon>
        <taxon>Neoptera</taxon>
        <taxon>Paraneoptera</taxon>
        <taxon>Thysanoptera</taxon>
        <taxon>Terebrantia</taxon>
        <taxon>Thripoidea</taxon>
        <taxon>Thripidae</taxon>
        <taxon>Thrips</taxon>
    </lineage>
</organism>
<dbReference type="AlphaFoldDB" id="A0A6P8YXH1"/>
<sequence>MKKVCSSIAHNLDFRRNVLGEKLSSDFIKMPFTISAMAEAVIPTSVAASAAPVALSARPENPDTAAPAAPAAPPPESAPLEAGSSESAAVAAARPTTSSSGAVAAKTSTTTASSTTTTPTHSSPFVVTPVDGDMFRTIVKPSRSEKRRRRTGAGCVADPPIVFQEATGFLSNLVKYRKISPGLMPPCSPGRFRRKTSETEAPFPPLPAGGPGPVRARA</sequence>
<dbReference type="RefSeq" id="XP_034238907.1">
    <property type="nucleotide sequence ID" value="XM_034383016.1"/>
</dbReference>
<proteinExistence type="predicted"/>
<feature type="compositionally biased region" description="Low complexity" evidence="1">
    <location>
        <begin position="57"/>
        <end position="69"/>
    </location>
</feature>
<protein>
    <submittedName>
        <fullName evidence="3">Translation initiation factor IF-2-like</fullName>
    </submittedName>
</protein>
<evidence type="ECO:0000313" key="2">
    <source>
        <dbReference type="Proteomes" id="UP000515158"/>
    </source>
</evidence>
<reference evidence="3" key="1">
    <citation type="submission" date="2025-08" db="UniProtKB">
        <authorList>
            <consortium name="RefSeq"/>
        </authorList>
    </citation>
    <scope>IDENTIFICATION</scope>
    <source>
        <tissue evidence="3">Total insect</tissue>
    </source>
</reference>
<dbReference type="InParanoid" id="A0A6P8YXH1"/>